<sequence>MSSYFQRFYVFDGDRPVPVVIRGYTADDFDELIVIQSETFPPPYPSEQWWNKEQLTQHITRFPEGALCVEVDGVLAGSITSLIVDYDPSEPAHSWADTTDNGYIRTHTPDGNTLYIADICVRPRFRKLGLGKWLIQSLYHVTVQRGLDRLLGGGRMPGYHKYADRMSAESYLEAVVQGKLHDPVITFLLRCGRTPIGVAADYLEDEESCNYGALMEWRNPFKAVRGGLS</sequence>
<dbReference type="PROSITE" id="PS51186">
    <property type="entry name" value="GNAT"/>
    <property type="match status" value="1"/>
</dbReference>
<evidence type="ECO:0000259" key="1">
    <source>
        <dbReference type="PROSITE" id="PS51186"/>
    </source>
</evidence>
<dbReference type="EMBL" id="CP016809">
    <property type="protein sequence ID" value="ANY73530.1"/>
    <property type="molecule type" value="Genomic_DNA"/>
</dbReference>
<keyword evidence="2" id="KW-0808">Transferase</keyword>
<dbReference type="CDD" id="cd04301">
    <property type="entry name" value="NAT_SF"/>
    <property type="match status" value="1"/>
</dbReference>
<dbReference type="RefSeq" id="WP_099477914.1">
    <property type="nucleotide sequence ID" value="NZ_CP016809.1"/>
</dbReference>
<accession>A0A1B2E0K8</accession>
<dbReference type="Pfam" id="PF00583">
    <property type="entry name" value="Acetyltransf_1"/>
    <property type="match status" value="1"/>
</dbReference>
<dbReference type="SUPFAM" id="SSF55729">
    <property type="entry name" value="Acyl-CoA N-acyltransferases (Nat)"/>
    <property type="match status" value="1"/>
</dbReference>
<dbReference type="AlphaFoldDB" id="A0A1B2E0K8"/>
<proteinExistence type="predicted"/>
<dbReference type="Gene3D" id="3.40.630.30">
    <property type="match status" value="1"/>
</dbReference>
<dbReference type="InterPro" id="IPR016181">
    <property type="entry name" value="Acyl_CoA_acyltransferase"/>
</dbReference>
<dbReference type="GO" id="GO:0016747">
    <property type="term" value="F:acyltransferase activity, transferring groups other than amino-acyl groups"/>
    <property type="evidence" value="ECO:0007669"/>
    <property type="project" value="InterPro"/>
</dbReference>
<dbReference type="KEGG" id="pib:BBD41_13630"/>
<evidence type="ECO:0000313" key="2">
    <source>
        <dbReference type="EMBL" id="ANY73530.1"/>
    </source>
</evidence>
<protein>
    <submittedName>
        <fullName evidence="2">GNAT family N-acetyltransferase</fullName>
    </submittedName>
</protein>
<name>A0A1B2E0K8_9BACL</name>
<reference evidence="2" key="1">
    <citation type="submission" date="2016-08" db="EMBL/GenBank/DDBJ databases">
        <title>Complete Genome Seqeunce of Paenibacillus sp. nov. IHBB 9852 from high altitute lake of Indian trans-Himalayas.</title>
        <authorList>
            <person name="Kiran S."/>
            <person name="Swarnkar M.K."/>
            <person name="Rana A."/>
            <person name="Tewari R."/>
            <person name="Gulati A."/>
        </authorList>
    </citation>
    <scope>NUCLEOTIDE SEQUENCE [LARGE SCALE GENOMIC DNA]</scope>
    <source>
        <strain evidence="2">IHBB 9852</strain>
    </source>
</reference>
<gene>
    <name evidence="2" type="ORF">BBD41_13630</name>
</gene>
<dbReference type="InterPro" id="IPR000182">
    <property type="entry name" value="GNAT_dom"/>
</dbReference>
<feature type="domain" description="N-acetyltransferase" evidence="1">
    <location>
        <begin position="19"/>
        <end position="220"/>
    </location>
</feature>
<organism evidence="2">
    <name type="scientific">Paenibacillus ihbetae</name>
    <dbReference type="NCBI Taxonomy" id="1870820"/>
    <lineage>
        <taxon>Bacteria</taxon>
        <taxon>Bacillati</taxon>
        <taxon>Bacillota</taxon>
        <taxon>Bacilli</taxon>
        <taxon>Bacillales</taxon>
        <taxon>Paenibacillaceae</taxon>
        <taxon>Paenibacillus</taxon>
    </lineage>
</organism>